<keyword evidence="2" id="KW-0812">Transmembrane</keyword>
<keyword evidence="2" id="KW-1133">Transmembrane helix</keyword>
<gene>
    <name evidence="3" type="ORF">SAMN05428642_10167</name>
</gene>
<feature type="transmembrane region" description="Helical" evidence="2">
    <location>
        <begin position="44"/>
        <end position="64"/>
    </location>
</feature>
<dbReference type="AlphaFoldDB" id="A0A1K2IAD7"/>
<proteinExistence type="predicted"/>
<feature type="coiled-coil region" evidence="1">
    <location>
        <begin position="162"/>
        <end position="189"/>
    </location>
</feature>
<evidence type="ECO:0000256" key="1">
    <source>
        <dbReference type="SAM" id="Coils"/>
    </source>
</evidence>
<name>A0A1K2IAD7_9FLAO</name>
<protein>
    <submittedName>
        <fullName evidence="3">Uncharacterized protein</fullName>
    </submittedName>
</protein>
<evidence type="ECO:0000313" key="3">
    <source>
        <dbReference type="EMBL" id="SFZ89234.1"/>
    </source>
</evidence>
<reference evidence="3 4" key="1">
    <citation type="submission" date="2016-10" db="EMBL/GenBank/DDBJ databases">
        <authorList>
            <person name="de Groot N.N."/>
        </authorList>
    </citation>
    <scope>NUCLEOTIDE SEQUENCE [LARGE SCALE GENOMIC DNA]</scope>
    <source>
        <strain evidence="3 4">DSM 18180</strain>
    </source>
</reference>
<evidence type="ECO:0000256" key="2">
    <source>
        <dbReference type="SAM" id="Phobius"/>
    </source>
</evidence>
<dbReference type="EMBL" id="FPKV01000001">
    <property type="protein sequence ID" value="SFZ89234.1"/>
    <property type="molecule type" value="Genomic_DNA"/>
</dbReference>
<dbReference type="STRING" id="369401.SAMN05428642_10167"/>
<dbReference type="RefSeq" id="WP_072399566.1">
    <property type="nucleotide sequence ID" value="NZ_FPKV01000001.1"/>
</dbReference>
<dbReference type="OrthoDB" id="1247025at2"/>
<organism evidence="3 4">
    <name type="scientific">Flaviramulus basaltis</name>
    <dbReference type="NCBI Taxonomy" id="369401"/>
    <lineage>
        <taxon>Bacteria</taxon>
        <taxon>Pseudomonadati</taxon>
        <taxon>Bacteroidota</taxon>
        <taxon>Flavobacteriia</taxon>
        <taxon>Flavobacteriales</taxon>
        <taxon>Flavobacteriaceae</taxon>
        <taxon>Flaviramulus</taxon>
    </lineage>
</organism>
<dbReference type="Proteomes" id="UP000182544">
    <property type="component" value="Unassembled WGS sequence"/>
</dbReference>
<keyword evidence="4" id="KW-1185">Reference proteome</keyword>
<keyword evidence="1" id="KW-0175">Coiled coil</keyword>
<evidence type="ECO:0000313" key="4">
    <source>
        <dbReference type="Proteomes" id="UP000182544"/>
    </source>
</evidence>
<accession>A0A1K2IAD7</accession>
<keyword evidence="2" id="KW-0472">Membrane</keyword>
<sequence>MAPLKYEEKLKDKLEKRTLQPSENAWEKLSSRLDTQEKKNSKPYWWLGFAASIVGILFVVSQFLNIETKSSEEIKVVKTPKVIQQNQTIKIASENPEKESLKIVKDEVEAVNKKVIIEGTEVKKLLKSNSANDTKIAASRENESLNENDLKIEEIETPIKALTFEEQKIQDVVAQVQALKSNNKEVTDASIDALLKQAQQEIKLYRLVNETSGVVDANLLLQDVEAELDQSFRNKVFEAIRLSYKSVKTAVAQRND</sequence>